<reference evidence="2 3" key="1">
    <citation type="journal article" date="2014" name="Nat. Genet.">
        <title>Genome sequence of the hot pepper provides insights into the evolution of pungency in Capsicum species.</title>
        <authorList>
            <person name="Kim S."/>
            <person name="Park M."/>
            <person name="Yeom S.I."/>
            <person name="Kim Y.M."/>
            <person name="Lee J.M."/>
            <person name="Lee H.A."/>
            <person name="Seo E."/>
            <person name="Choi J."/>
            <person name="Cheong K."/>
            <person name="Kim K.T."/>
            <person name="Jung K."/>
            <person name="Lee G.W."/>
            <person name="Oh S.K."/>
            <person name="Bae C."/>
            <person name="Kim S.B."/>
            <person name="Lee H.Y."/>
            <person name="Kim S.Y."/>
            <person name="Kim M.S."/>
            <person name="Kang B.C."/>
            <person name="Jo Y.D."/>
            <person name="Yang H.B."/>
            <person name="Jeong H.J."/>
            <person name="Kang W.H."/>
            <person name="Kwon J.K."/>
            <person name="Shin C."/>
            <person name="Lim J.Y."/>
            <person name="Park J.H."/>
            <person name="Huh J.H."/>
            <person name="Kim J.S."/>
            <person name="Kim B.D."/>
            <person name="Cohen O."/>
            <person name="Paran I."/>
            <person name="Suh M.C."/>
            <person name="Lee S.B."/>
            <person name="Kim Y.K."/>
            <person name="Shin Y."/>
            <person name="Noh S.J."/>
            <person name="Park J."/>
            <person name="Seo Y.S."/>
            <person name="Kwon S.Y."/>
            <person name="Kim H.A."/>
            <person name="Park J.M."/>
            <person name="Kim H.J."/>
            <person name="Choi S.B."/>
            <person name="Bosland P.W."/>
            <person name="Reeves G."/>
            <person name="Jo S.H."/>
            <person name="Lee B.W."/>
            <person name="Cho H.T."/>
            <person name="Choi H.S."/>
            <person name="Lee M.S."/>
            <person name="Yu Y."/>
            <person name="Do Choi Y."/>
            <person name="Park B.S."/>
            <person name="van Deynze A."/>
            <person name="Ashrafi H."/>
            <person name="Hill T."/>
            <person name="Kim W.T."/>
            <person name="Pai H.S."/>
            <person name="Ahn H.K."/>
            <person name="Yeam I."/>
            <person name="Giovannoni J.J."/>
            <person name="Rose J.K."/>
            <person name="Sorensen I."/>
            <person name="Lee S.J."/>
            <person name="Kim R.W."/>
            <person name="Choi I.Y."/>
            <person name="Choi B.S."/>
            <person name="Lim J.S."/>
            <person name="Lee Y.H."/>
            <person name="Choi D."/>
        </authorList>
    </citation>
    <scope>NUCLEOTIDE SEQUENCE [LARGE SCALE GENOMIC DNA]</scope>
    <source>
        <strain evidence="3">cv. CM334</strain>
    </source>
</reference>
<organism evidence="2 3">
    <name type="scientific">Capsicum annuum</name>
    <name type="common">Capsicum pepper</name>
    <dbReference type="NCBI Taxonomy" id="4072"/>
    <lineage>
        <taxon>Eukaryota</taxon>
        <taxon>Viridiplantae</taxon>
        <taxon>Streptophyta</taxon>
        <taxon>Embryophyta</taxon>
        <taxon>Tracheophyta</taxon>
        <taxon>Spermatophyta</taxon>
        <taxon>Magnoliopsida</taxon>
        <taxon>eudicotyledons</taxon>
        <taxon>Gunneridae</taxon>
        <taxon>Pentapetalae</taxon>
        <taxon>asterids</taxon>
        <taxon>lamiids</taxon>
        <taxon>Solanales</taxon>
        <taxon>Solanaceae</taxon>
        <taxon>Solanoideae</taxon>
        <taxon>Capsiceae</taxon>
        <taxon>Capsicum</taxon>
    </lineage>
</organism>
<evidence type="ECO:0000313" key="3">
    <source>
        <dbReference type="Proteomes" id="UP000222542"/>
    </source>
</evidence>
<dbReference type="PANTHER" id="PTHR34630">
    <property type="entry name" value="OS11G0677101 PROTEIN"/>
    <property type="match status" value="1"/>
</dbReference>
<name>A0A2G2Z1B8_CAPAN</name>
<evidence type="ECO:0008006" key="4">
    <source>
        <dbReference type="Google" id="ProtNLM"/>
    </source>
</evidence>
<evidence type="ECO:0000256" key="1">
    <source>
        <dbReference type="SAM" id="MobiDB-lite"/>
    </source>
</evidence>
<comment type="caution">
    <text evidence="2">The sequence shown here is derived from an EMBL/GenBank/DDBJ whole genome shotgun (WGS) entry which is preliminary data.</text>
</comment>
<feature type="region of interest" description="Disordered" evidence="1">
    <location>
        <begin position="1"/>
        <end position="20"/>
    </location>
</feature>
<dbReference type="AlphaFoldDB" id="A0A2G2Z1B8"/>
<reference evidence="2 3" key="2">
    <citation type="journal article" date="2017" name="Genome Biol.">
        <title>New reference genome sequences of hot pepper reveal the massive evolution of plant disease-resistance genes by retroduplication.</title>
        <authorList>
            <person name="Kim S."/>
            <person name="Park J."/>
            <person name="Yeom S.I."/>
            <person name="Kim Y.M."/>
            <person name="Seo E."/>
            <person name="Kim K.T."/>
            <person name="Kim M.S."/>
            <person name="Lee J.M."/>
            <person name="Cheong K."/>
            <person name="Shin H.S."/>
            <person name="Kim S.B."/>
            <person name="Han K."/>
            <person name="Lee J."/>
            <person name="Park M."/>
            <person name="Lee H.A."/>
            <person name="Lee H.Y."/>
            <person name="Lee Y."/>
            <person name="Oh S."/>
            <person name="Lee J.H."/>
            <person name="Choi E."/>
            <person name="Choi E."/>
            <person name="Lee S.E."/>
            <person name="Jeon J."/>
            <person name="Kim H."/>
            <person name="Choi G."/>
            <person name="Song H."/>
            <person name="Lee J."/>
            <person name="Lee S.C."/>
            <person name="Kwon J.K."/>
            <person name="Lee H.Y."/>
            <person name="Koo N."/>
            <person name="Hong Y."/>
            <person name="Kim R.W."/>
            <person name="Kang W.H."/>
            <person name="Huh J.H."/>
            <person name="Kang B.C."/>
            <person name="Yang T.J."/>
            <person name="Lee Y.H."/>
            <person name="Bennetzen J.L."/>
            <person name="Choi D."/>
        </authorList>
    </citation>
    <scope>NUCLEOTIDE SEQUENCE [LARGE SCALE GENOMIC DNA]</scope>
    <source>
        <strain evidence="3">cv. CM334</strain>
    </source>
</reference>
<dbReference type="SUPFAM" id="SSF52058">
    <property type="entry name" value="L domain-like"/>
    <property type="match status" value="1"/>
</dbReference>
<gene>
    <name evidence="2" type="ORF">T459_19187</name>
</gene>
<dbReference type="Gramene" id="PHT75665">
    <property type="protein sequence ID" value="PHT75665"/>
    <property type="gene ID" value="T459_19187"/>
</dbReference>
<keyword evidence="3" id="KW-1185">Reference proteome</keyword>
<dbReference type="EMBL" id="AYRZ02000007">
    <property type="protein sequence ID" value="PHT75665.1"/>
    <property type="molecule type" value="Genomic_DNA"/>
</dbReference>
<dbReference type="Gene3D" id="3.80.10.10">
    <property type="entry name" value="Ribonuclease Inhibitor"/>
    <property type="match status" value="2"/>
</dbReference>
<dbReference type="PANTHER" id="PTHR34630:SF101">
    <property type="entry name" value="DISEASE RESISTANCE PROTEIN"/>
    <property type="match status" value="1"/>
</dbReference>
<dbReference type="Proteomes" id="UP000222542">
    <property type="component" value="Unassembled WGS sequence"/>
</dbReference>
<dbReference type="OMA" id="HICNIDI"/>
<proteinExistence type="predicted"/>
<evidence type="ECO:0000313" key="2">
    <source>
        <dbReference type="EMBL" id="PHT75665.1"/>
    </source>
</evidence>
<accession>A0A2G2Z1B8</accession>
<dbReference type="InterPro" id="IPR032675">
    <property type="entry name" value="LRR_dom_sf"/>
</dbReference>
<sequence length="438" mass="50157">MHSITELTEDFYGSPSSEKPFNSLEKLKFAKIPEWKQWHVLGKGEFPALHDLSIDDCPKLVEKFPENLCSLTNLLISRCPELNLETPIQLSSLKWFHGMKQIEVLVISDCISLTSLPISTLPSTLKRIRIRHCQKLQLEAPDSSKMNSNMFLEELRLDGCDSISSPELVPRARYLRIERCQNLTRFLIPNGTKTLDILFCENLEIPLSVSCGTQMTSLRISGCKKLPERMQERLPSLKELRLSLCPQIESFPDGGFPFNLQILLMIDCEKLVNGRKEWHLQRLPSLRELYIFHDGSDKEIVGGENWELPCSIQRLVIVNLKTLSSQLLKSLTSLESLDIRKLPQIQSLLEQGLPSSLSKLDIYYCPNLQSLPESRLPSSLSELTIRDCPDLQSLPIKWIASSLSKLSIYRCPLLKPLLEFDKGEYWPEIVHEYDHECL</sequence>
<protein>
    <recommendedName>
        <fullName evidence="4">Disease resistance protein At3g14460</fullName>
    </recommendedName>
</protein>